<reference evidence="1 2" key="1">
    <citation type="journal article" date="2018" name="Sci. Rep.">
        <title>Genomic signatures of local adaptation to the degree of environmental predictability in rotifers.</title>
        <authorList>
            <person name="Franch-Gras L."/>
            <person name="Hahn C."/>
            <person name="Garcia-Roger E.M."/>
            <person name="Carmona M.J."/>
            <person name="Serra M."/>
            <person name="Gomez A."/>
        </authorList>
    </citation>
    <scope>NUCLEOTIDE SEQUENCE [LARGE SCALE GENOMIC DNA]</scope>
    <source>
        <strain evidence="1">HYR1</strain>
    </source>
</reference>
<organism evidence="1 2">
    <name type="scientific">Brachionus plicatilis</name>
    <name type="common">Marine rotifer</name>
    <name type="synonym">Brachionus muelleri</name>
    <dbReference type="NCBI Taxonomy" id="10195"/>
    <lineage>
        <taxon>Eukaryota</taxon>
        <taxon>Metazoa</taxon>
        <taxon>Spiralia</taxon>
        <taxon>Gnathifera</taxon>
        <taxon>Rotifera</taxon>
        <taxon>Eurotatoria</taxon>
        <taxon>Monogononta</taxon>
        <taxon>Pseudotrocha</taxon>
        <taxon>Ploima</taxon>
        <taxon>Brachionidae</taxon>
        <taxon>Brachionus</taxon>
    </lineage>
</organism>
<sequence length="133" mass="15224">IIVLPDEFVKQSNQGRSLVTTNSKISVLSKLNLLIIVSTHSLIKSALESFVGTMPITRIFLVKLLKTIDAANARYCCAEIFDQRSKMSKKFCFAKISNFRLNSIFVKNDLIETFLIYAEMYNHCDYLIDYVID</sequence>
<evidence type="ECO:0000313" key="2">
    <source>
        <dbReference type="Proteomes" id="UP000276133"/>
    </source>
</evidence>
<dbReference type="Proteomes" id="UP000276133">
    <property type="component" value="Unassembled WGS sequence"/>
</dbReference>
<dbReference type="EMBL" id="REGN01007978">
    <property type="protein sequence ID" value="RNA04756.1"/>
    <property type="molecule type" value="Genomic_DNA"/>
</dbReference>
<protein>
    <submittedName>
        <fullName evidence="1">Uncharacterized protein</fullName>
    </submittedName>
</protein>
<accession>A0A3M7PZW4</accession>
<feature type="non-terminal residue" evidence="1">
    <location>
        <position position="1"/>
    </location>
</feature>
<evidence type="ECO:0000313" key="1">
    <source>
        <dbReference type="EMBL" id="RNA04756.1"/>
    </source>
</evidence>
<dbReference type="AlphaFoldDB" id="A0A3M7PZW4"/>
<comment type="caution">
    <text evidence="1">The sequence shown here is derived from an EMBL/GenBank/DDBJ whole genome shotgun (WGS) entry which is preliminary data.</text>
</comment>
<name>A0A3M7PZW4_BRAPC</name>
<gene>
    <name evidence="1" type="ORF">BpHYR1_010407</name>
</gene>
<keyword evidence="2" id="KW-1185">Reference proteome</keyword>
<proteinExistence type="predicted"/>